<keyword evidence="7 9" id="KW-0503">Monooxygenase</keyword>
<keyword evidence="11" id="KW-1185">Reference proteome</keyword>
<dbReference type="EMBL" id="ML978070">
    <property type="protein sequence ID" value="KAF2014331.1"/>
    <property type="molecule type" value="Genomic_DNA"/>
</dbReference>
<dbReference type="GO" id="GO:0005506">
    <property type="term" value="F:iron ion binding"/>
    <property type="evidence" value="ECO:0007669"/>
    <property type="project" value="InterPro"/>
</dbReference>
<dbReference type="Gene3D" id="1.10.630.10">
    <property type="entry name" value="Cytochrome P450"/>
    <property type="match status" value="1"/>
</dbReference>
<dbReference type="PANTHER" id="PTHR46300">
    <property type="entry name" value="P450, PUTATIVE (EUROFUNG)-RELATED-RELATED"/>
    <property type="match status" value="1"/>
</dbReference>
<evidence type="ECO:0000313" key="11">
    <source>
        <dbReference type="Proteomes" id="UP000799778"/>
    </source>
</evidence>
<dbReference type="InterPro" id="IPR002401">
    <property type="entry name" value="Cyt_P450_E_grp-I"/>
</dbReference>
<reference evidence="10" key="1">
    <citation type="journal article" date="2020" name="Stud. Mycol.">
        <title>101 Dothideomycetes genomes: a test case for predicting lifestyles and emergence of pathogens.</title>
        <authorList>
            <person name="Haridas S."/>
            <person name="Albert R."/>
            <person name="Binder M."/>
            <person name="Bloem J."/>
            <person name="Labutti K."/>
            <person name="Salamov A."/>
            <person name="Andreopoulos B."/>
            <person name="Baker S."/>
            <person name="Barry K."/>
            <person name="Bills G."/>
            <person name="Bluhm B."/>
            <person name="Cannon C."/>
            <person name="Castanera R."/>
            <person name="Culley D."/>
            <person name="Daum C."/>
            <person name="Ezra D."/>
            <person name="Gonzalez J."/>
            <person name="Henrissat B."/>
            <person name="Kuo A."/>
            <person name="Liang C."/>
            <person name="Lipzen A."/>
            <person name="Lutzoni F."/>
            <person name="Magnuson J."/>
            <person name="Mondo S."/>
            <person name="Nolan M."/>
            <person name="Ohm R."/>
            <person name="Pangilinan J."/>
            <person name="Park H.-J."/>
            <person name="Ramirez L."/>
            <person name="Alfaro M."/>
            <person name="Sun H."/>
            <person name="Tritt A."/>
            <person name="Yoshinaga Y."/>
            <person name="Zwiers L.-H."/>
            <person name="Turgeon B."/>
            <person name="Goodwin S."/>
            <person name="Spatafora J."/>
            <person name="Crous P."/>
            <person name="Grigoriev I."/>
        </authorList>
    </citation>
    <scope>NUCLEOTIDE SEQUENCE</scope>
    <source>
        <strain evidence="10">CBS 175.79</strain>
    </source>
</reference>
<evidence type="ECO:0000256" key="3">
    <source>
        <dbReference type="ARBA" id="ARBA00022617"/>
    </source>
</evidence>
<dbReference type="PRINTS" id="PR00463">
    <property type="entry name" value="EP450I"/>
</dbReference>
<keyword evidence="5 9" id="KW-0560">Oxidoreductase</keyword>
<evidence type="ECO:0000256" key="1">
    <source>
        <dbReference type="ARBA" id="ARBA00001971"/>
    </source>
</evidence>
<evidence type="ECO:0000256" key="6">
    <source>
        <dbReference type="ARBA" id="ARBA00023004"/>
    </source>
</evidence>
<evidence type="ECO:0000256" key="5">
    <source>
        <dbReference type="ARBA" id="ARBA00023002"/>
    </source>
</evidence>
<dbReference type="InterPro" id="IPR017972">
    <property type="entry name" value="Cyt_P450_CS"/>
</dbReference>
<comment type="cofactor">
    <cofactor evidence="1 8">
        <name>heme</name>
        <dbReference type="ChEBI" id="CHEBI:30413"/>
    </cofactor>
</comment>
<keyword evidence="6 8" id="KW-0408">Iron</keyword>
<name>A0A6A5XNI3_9PLEO</name>
<dbReference type="RefSeq" id="XP_033382670.1">
    <property type="nucleotide sequence ID" value="XM_033531102.1"/>
</dbReference>
<dbReference type="Pfam" id="PF00067">
    <property type="entry name" value="p450"/>
    <property type="match status" value="1"/>
</dbReference>
<proteinExistence type="inferred from homology"/>
<dbReference type="PROSITE" id="PS00086">
    <property type="entry name" value="CYTOCHROME_P450"/>
    <property type="match status" value="1"/>
</dbReference>
<dbReference type="PANTHER" id="PTHR46300:SF7">
    <property type="entry name" value="P450, PUTATIVE (EUROFUNG)-RELATED"/>
    <property type="match status" value="1"/>
</dbReference>
<evidence type="ECO:0000256" key="7">
    <source>
        <dbReference type="ARBA" id="ARBA00023033"/>
    </source>
</evidence>
<dbReference type="InterPro" id="IPR001128">
    <property type="entry name" value="Cyt_P450"/>
</dbReference>
<sequence>MGNAALFAVGTFVVFCTSIGLVVALRKYRRRNALLPLPPGPRGIPILGNVNDMPKKDELEWQHWLKHKDNYGPISSVTVLGQTMIIINDASIAFELLRDRSNINSSRPHQTFSGDIVGWNSSTALSQYNSYLKLHRKNITKVVGSNISIAMFDRVQETEAAHFLLNVLANPEDLSAHIRREAGTVILKIIYGYSAESHGHDPFIDLVGRAMNIFVESSVPGKWAIDLYHSVSFSSSYPVFPTNRILTWYNVVKYLPEGFPGTEYRKIGREMRAVVDQCVAQPYAFVKQQMRKKRAKTSFLSQANQDFGTDPEMDYAHKWAAVSMFGAGADTTVSSLMTFFLAMTLYPEVQRKAQEEIDRVIGQDRLPVAADKNSLPYIYALMLETHRWHSIVPMALPHASTTEDIYKGYRIPKGAVFLPNIWWFTHDPSVYPDPMSFNPDRFLKTDGHVPEPDPRNYVFGFGRRICPGRYVADNALFITIAQSLAVFDIKPDGALPKVAFESGAISHPVPYRTSIKPRSELHRALIEKSLKKYPWEESDSKELLDIKW</sequence>
<dbReference type="OrthoDB" id="2789670at2759"/>
<gene>
    <name evidence="10" type="ORF">BU24DRAFT_451413</name>
</gene>
<dbReference type="InterPro" id="IPR036396">
    <property type="entry name" value="Cyt_P450_sf"/>
</dbReference>
<feature type="binding site" description="axial binding residue" evidence="8">
    <location>
        <position position="466"/>
    </location>
    <ligand>
        <name>heme</name>
        <dbReference type="ChEBI" id="CHEBI:30413"/>
    </ligand>
    <ligandPart>
        <name>Fe</name>
        <dbReference type="ChEBI" id="CHEBI:18248"/>
    </ligandPart>
</feature>
<dbReference type="InterPro" id="IPR050364">
    <property type="entry name" value="Cytochrome_P450_fung"/>
</dbReference>
<keyword evidence="4 8" id="KW-0479">Metal-binding</keyword>
<dbReference type="GO" id="GO:0016705">
    <property type="term" value="F:oxidoreductase activity, acting on paired donors, with incorporation or reduction of molecular oxygen"/>
    <property type="evidence" value="ECO:0007669"/>
    <property type="project" value="InterPro"/>
</dbReference>
<dbReference type="SUPFAM" id="SSF48264">
    <property type="entry name" value="Cytochrome P450"/>
    <property type="match status" value="1"/>
</dbReference>
<protein>
    <submittedName>
        <fullName evidence="10">Cytochrome P450</fullName>
    </submittedName>
</protein>
<organism evidence="10 11">
    <name type="scientific">Aaosphaeria arxii CBS 175.79</name>
    <dbReference type="NCBI Taxonomy" id="1450172"/>
    <lineage>
        <taxon>Eukaryota</taxon>
        <taxon>Fungi</taxon>
        <taxon>Dikarya</taxon>
        <taxon>Ascomycota</taxon>
        <taxon>Pezizomycotina</taxon>
        <taxon>Dothideomycetes</taxon>
        <taxon>Pleosporomycetidae</taxon>
        <taxon>Pleosporales</taxon>
        <taxon>Pleosporales incertae sedis</taxon>
        <taxon>Aaosphaeria</taxon>
    </lineage>
</organism>
<dbReference type="GO" id="GO:0020037">
    <property type="term" value="F:heme binding"/>
    <property type="evidence" value="ECO:0007669"/>
    <property type="project" value="InterPro"/>
</dbReference>
<evidence type="ECO:0000256" key="8">
    <source>
        <dbReference type="PIRSR" id="PIRSR602401-1"/>
    </source>
</evidence>
<accession>A0A6A5XNI3</accession>
<keyword evidence="3 8" id="KW-0349">Heme</keyword>
<dbReference type="GeneID" id="54288499"/>
<evidence type="ECO:0000256" key="4">
    <source>
        <dbReference type="ARBA" id="ARBA00022723"/>
    </source>
</evidence>
<evidence type="ECO:0000313" key="10">
    <source>
        <dbReference type="EMBL" id="KAF2014331.1"/>
    </source>
</evidence>
<evidence type="ECO:0000256" key="2">
    <source>
        <dbReference type="ARBA" id="ARBA00010617"/>
    </source>
</evidence>
<dbReference type="Proteomes" id="UP000799778">
    <property type="component" value="Unassembled WGS sequence"/>
</dbReference>
<evidence type="ECO:0000256" key="9">
    <source>
        <dbReference type="RuleBase" id="RU000461"/>
    </source>
</evidence>
<dbReference type="CDD" id="cd11065">
    <property type="entry name" value="CYP64-like"/>
    <property type="match status" value="1"/>
</dbReference>
<dbReference type="GO" id="GO:0004497">
    <property type="term" value="F:monooxygenase activity"/>
    <property type="evidence" value="ECO:0007669"/>
    <property type="project" value="UniProtKB-KW"/>
</dbReference>
<comment type="similarity">
    <text evidence="2 9">Belongs to the cytochrome P450 family.</text>
</comment>
<dbReference type="AlphaFoldDB" id="A0A6A5XNI3"/>